<evidence type="ECO:0000256" key="1">
    <source>
        <dbReference type="SAM" id="MobiDB-lite"/>
    </source>
</evidence>
<feature type="domain" description="ApaG" evidence="2">
    <location>
        <begin position="177"/>
        <end position="323"/>
    </location>
</feature>
<dbReference type="Proteomes" id="UP000355283">
    <property type="component" value="Unassembled WGS sequence"/>
</dbReference>
<comment type="caution">
    <text evidence="3">The sequence shown here is derived from an EMBL/GenBank/DDBJ whole genome shotgun (WGS) entry which is preliminary data.</text>
</comment>
<protein>
    <recommendedName>
        <fullName evidence="2">ApaG domain-containing protein</fullName>
    </recommendedName>
</protein>
<dbReference type="SUPFAM" id="SSF110069">
    <property type="entry name" value="ApaG-like"/>
    <property type="match status" value="1"/>
</dbReference>
<evidence type="ECO:0000313" key="4">
    <source>
        <dbReference type="Proteomes" id="UP000355283"/>
    </source>
</evidence>
<proteinExistence type="predicted"/>
<gene>
    <name evidence="3" type="ORF">NSK_001196</name>
</gene>
<dbReference type="InterPro" id="IPR007474">
    <property type="entry name" value="ApaG_domain"/>
</dbReference>
<keyword evidence="4" id="KW-1185">Reference proteome</keyword>
<dbReference type="InterPro" id="IPR036767">
    <property type="entry name" value="ApaG_sf"/>
</dbReference>
<evidence type="ECO:0000313" key="3">
    <source>
        <dbReference type="EMBL" id="TFJ87849.1"/>
    </source>
</evidence>
<dbReference type="OrthoDB" id="2305498at2759"/>
<dbReference type="Pfam" id="PF04379">
    <property type="entry name" value="DUF525"/>
    <property type="match status" value="1"/>
</dbReference>
<dbReference type="Gene3D" id="2.60.40.1470">
    <property type="entry name" value="ApaG domain"/>
    <property type="match status" value="1"/>
</dbReference>
<dbReference type="PANTHER" id="PTHR47191">
    <property type="entry name" value="OS05G0170800 PROTEIN"/>
    <property type="match status" value="1"/>
</dbReference>
<organism evidence="3 4">
    <name type="scientific">Nannochloropsis salina CCMP1776</name>
    <dbReference type="NCBI Taxonomy" id="1027361"/>
    <lineage>
        <taxon>Eukaryota</taxon>
        <taxon>Sar</taxon>
        <taxon>Stramenopiles</taxon>
        <taxon>Ochrophyta</taxon>
        <taxon>Eustigmatophyceae</taxon>
        <taxon>Eustigmatales</taxon>
        <taxon>Monodopsidaceae</taxon>
        <taxon>Microchloropsis</taxon>
        <taxon>Microchloropsis salina</taxon>
    </lineage>
</organism>
<evidence type="ECO:0000259" key="2">
    <source>
        <dbReference type="PROSITE" id="PS51087"/>
    </source>
</evidence>
<name>A0A4D9DGE0_9STRA</name>
<feature type="region of interest" description="Disordered" evidence="1">
    <location>
        <begin position="96"/>
        <end position="151"/>
    </location>
</feature>
<dbReference type="EMBL" id="SDOX01000005">
    <property type="protein sequence ID" value="TFJ87849.1"/>
    <property type="molecule type" value="Genomic_DNA"/>
</dbReference>
<dbReference type="PANTHER" id="PTHR47191:SF2">
    <property type="entry name" value="OS05G0170800 PROTEIN"/>
    <property type="match status" value="1"/>
</dbReference>
<dbReference type="InterPro" id="IPR050718">
    <property type="entry name" value="ApaG-like"/>
</dbReference>
<dbReference type="AlphaFoldDB" id="A0A4D9DGE0"/>
<reference evidence="3 4" key="1">
    <citation type="submission" date="2019-01" db="EMBL/GenBank/DDBJ databases">
        <title>Nuclear Genome Assembly of the Microalgal Biofuel strain Nannochloropsis salina CCMP1776.</title>
        <authorList>
            <person name="Hovde B."/>
        </authorList>
    </citation>
    <scope>NUCLEOTIDE SEQUENCE [LARGE SCALE GENOMIC DNA]</scope>
    <source>
        <strain evidence="3 4">CCMP1776</strain>
    </source>
</reference>
<dbReference type="PROSITE" id="PS51087">
    <property type="entry name" value="APAG"/>
    <property type="match status" value="1"/>
</dbReference>
<sequence>MAHTISKDHSRLVFCLYRLLLRDARRVRHSRAPFVFLQERPSRERYSHLWEITPDYDANVLDNLLPSYLRHELTTCELKAQDLERIIKANFRRFRSLGTPEESPNPRHQVPLPSAPPATPTESPSHSSGHSRRRSSRMRGANITPIPPTTLDQVLDDTMALTRTMAEQLSLFESTSVTESHGIRVIATATTALDQQQQQQQQQQQEIQQSGAVQPPPPYFFFYTIRVENRNRRASVQLMGRHWIIQDEQGRETDSVPKGSIGVVGHEPILRPGQKVAYMSGAKLPTPYGSMQGSFQMVKRGGEGSSVPDKFDARVSPFLLKQT</sequence>
<accession>A0A4D9DGE0</accession>